<evidence type="ECO:0000313" key="2">
    <source>
        <dbReference type="Proteomes" id="UP000094197"/>
    </source>
</evidence>
<proteinExistence type="predicted"/>
<accession>A0A1D7V365</accession>
<evidence type="ECO:0000313" key="1">
    <source>
        <dbReference type="EMBL" id="AOP36256.1"/>
    </source>
</evidence>
<dbReference type="AlphaFoldDB" id="A0A1D7V365"/>
<keyword evidence="2" id="KW-1185">Reference proteome</keyword>
<protein>
    <submittedName>
        <fullName evidence="1">Uncharacterized protein</fullName>
    </submittedName>
</protein>
<name>A0A1D7V365_9LEPT</name>
<dbReference type="Proteomes" id="UP000094197">
    <property type="component" value="Chromosome 2"/>
</dbReference>
<dbReference type="EMBL" id="CP015218">
    <property type="protein sequence ID" value="AOP36256.1"/>
    <property type="molecule type" value="Genomic_DNA"/>
</dbReference>
<sequence length="88" mass="10167">MTRNELNKILLRILKAYEEMRTKSSLNGSSEVLEANREIGKILKSAEERSTEQERWSGSWLKLISKELRNRNQSGFFGCANQNFNSNS</sequence>
<gene>
    <name evidence="1" type="ORF">A0128_19715</name>
</gene>
<dbReference type="KEGG" id="laj:A0128_19715"/>
<reference evidence="1 2" key="1">
    <citation type="submission" date="2016-04" db="EMBL/GenBank/DDBJ databases">
        <title>Complete genome seqeunce of Leptospira alstonii serovar Room22.</title>
        <authorList>
            <person name="Nally J.E."/>
            <person name="Bayles D.O."/>
            <person name="Hurley D."/>
            <person name="Fanning S."/>
            <person name="McMahon B.J."/>
            <person name="Arent Z."/>
        </authorList>
    </citation>
    <scope>NUCLEOTIDE SEQUENCE [LARGE SCALE GENOMIC DNA]</scope>
    <source>
        <strain evidence="1 2">GWTS #1</strain>
    </source>
</reference>
<organism evidence="1 2">
    <name type="scientific">Leptospira tipperaryensis</name>
    <dbReference type="NCBI Taxonomy" id="2564040"/>
    <lineage>
        <taxon>Bacteria</taxon>
        <taxon>Pseudomonadati</taxon>
        <taxon>Spirochaetota</taxon>
        <taxon>Spirochaetia</taxon>
        <taxon>Leptospirales</taxon>
        <taxon>Leptospiraceae</taxon>
        <taxon>Leptospira</taxon>
    </lineage>
</organism>